<sequence>MSGLSHRGDVEFLEECSPTLVERNAAEFRRLRDLLVQVEEPARRAETRTQWQSDGSHTYTARLAEARLLVTQMAEGYDKAAGALHAYALALGTATSHYGNGKRSERALAALIGTKGTAITRTAQEAEPMRQWEDMRATTGFLDGLAELTMDVDDIREEADRLHDEAGGSFGLAKAAEQEARSTCVHALKQAYELLPEFVVKGGGGRPDLYAAMADIRREAAEARTSPLTHLPGGGPKREMTGPVGPDTLISPRLHDIRMRVAALPDAADTYWIPNVTDGMRADWISQNKTVLRAAAEHAGVPEDLLAGVAWQEVGGWQPGFADDLVGAAREQAEAPWGLGPVASHNLPDRLGGRSDETSYGPIAIQLRRGAEVLGYDPEHLTDQQRGLVEQALQDPKENAFIAGAYLAQIKAETSFADVPADRLTEAQKREISARYNGGPYWDLGKAQGYGDRFVDDLGRAKEAMR</sequence>
<dbReference type="OrthoDB" id="3943268at2"/>
<proteinExistence type="predicted"/>
<dbReference type="RefSeq" id="WP_069920699.1">
    <property type="nucleotide sequence ID" value="NZ_MEHK01000001.1"/>
</dbReference>
<dbReference type="EMBL" id="MEHK01000001">
    <property type="protein sequence ID" value="OEJ32424.1"/>
    <property type="molecule type" value="Genomic_DNA"/>
</dbReference>
<reference evidence="2 3" key="1">
    <citation type="submission" date="2016-08" db="EMBL/GenBank/DDBJ databases">
        <title>The complete genome of Streptomyces subrutilus 10-1-1.</title>
        <authorList>
            <person name="Chen X."/>
        </authorList>
    </citation>
    <scope>NUCLEOTIDE SEQUENCE [LARGE SCALE GENOMIC DNA]</scope>
    <source>
        <strain evidence="2 3">10-1-1</strain>
    </source>
</reference>
<evidence type="ECO:0000313" key="2">
    <source>
        <dbReference type="EMBL" id="OEJ32424.1"/>
    </source>
</evidence>
<dbReference type="AlphaFoldDB" id="A0A1E5PS89"/>
<accession>A0A1E5PS89</accession>
<comment type="caution">
    <text evidence="2">The sequence shown here is derived from an EMBL/GenBank/DDBJ whole genome shotgun (WGS) entry which is preliminary data.</text>
</comment>
<evidence type="ECO:0000313" key="3">
    <source>
        <dbReference type="Proteomes" id="UP000095705"/>
    </source>
</evidence>
<dbReference type="Gene3D" id="1.10.530.10">
    <property type="match status" value="1"/>
</dbReference>
<protein>
    <submittedName>
        <fullName evidence="2">Uncharacterized protein</fullName>
    </submittedName>
</protein>
<dbReference type="Proteomes" id="UP000095705">
    <property type="component" value="Unassembled WGS sequence"/>
</dbReference>
<name>A0A1E5PS89_9ACTN</name>
<keyword evidence="3" id="KW-1185">Reference proteome</keyword>
<organism evidence="2 3">
    <name type="scientific">Streptomyces subrutilus</name>
    <dbReference type="NCBI Taxonomy" id="36818"/>
    <lineage>
        <taxon>Bacteria</taxon>
        <taxon>Bacillati</taxon>
        <taxon>Actinomycetota</taxon>
        <taxon>Actinomycetes</taxon>
        <taxon>Kitasatosporales</taxon>
        <taxon>Streptomycetaceae</taxon>
        <taxon>Streptomyces</taxon>
    </lineage>
</organism>
<gene>
    <name evidence="2" type="ORF">BGK67_14785</name>
</gene>
<feature type="region of interest" description="Disordered" evidence="1">
    <location>
        <begin position="223"/>
        <end position="243"/>
    </location>
</feature>
<evidence type="ECO:0000256" key="1">
    <source>
        <dbReference type="SAM" id="MobiDB-lite"/>
    </source>
</evidence>
<dbReference type="STRING" id="36818.BGK67_14785"/>